<gene>
    <name evidence="2" type="ORF">L9F63_002745</name>
</gene>
<comment type="caution">
    <text evidence="2">The sequence shown here is derived from an EMBL/GenBank/DDBJ whole genome shotgun (WGS) entry which is preliminary data.</text>
</comment>
<feature type="compositionally biased region" description="Basic residues" evidence="1">
    <location>
        <begin position="21"/>
        <end position="30"/>
    </location>
</feature>
<dbReference type="AlphaFoldDB" id="A0AAD8ECI5"/>
<feature type="region of interest" description="Disordered" evidence="1">
    <location>
        <begin position="1"/>
        <end position="31"/>
    </location>
</feature>
<organism evidence="2 3">
    <name type="scientific">Diploptera punctata</name>
    <name type="common">Pacific beetle cockroach</name>
    <dbReference type="NCBI Taxonomy" id="6984"/>
    <lineage>
        <taxon>Eukaryota</taxon>
        <taxon>Metazoa</taxon>
        <taxon>Ecdysozoa</taxon>
        <taxon>Arthropoda</taxon>
        <taxon>Hexapoda</taxon>
        <taxon>Insecta</taxon>
        <taxon>Pterygota</taxon>
        <taxon>Neoptera</taxon>
        <taxon>Polyneoptera</taxon>
        <taxon>Dictyoptera</taxon>
        <taxon>Blattodea</taxon>
        <taxon>Blaberoidea</taxon>
        <taxon>Blaberidae</taxon>
        <taxon>Diplopterinae</taxon>
        <taxon>Diploptera</taxon>
    </lineage>
</organism>
<evidence type="ECO:0000313" key="2">
    <source>
        <dbReference type="EMBL" id="KAJ9585460.1"/>
    </source>
</evidence>
<dbReference type="Proteomes" id="UP001233999">
    <property type="component" value="Unassembled WGS sequence"/>
</dbReference>
<name>A0AAD8ECI5_DIPPU</name>
<evidence type="ECO:0000256" key="1">
    <source>
        <dbReference type="SAM" id="MobiDB-lite"/>
    </source>
</evidence>
<evidence type="ECO:0000313" key="3">
    <source>
        <dbReference type="Proteomes" id="UP001233999"/>
    </source>
</evidence>
<dbReference type="EMBL" id="JASPKZ010007269">
    <property type="protein sequence ID" value="KAJ9585460.1"/>
    <property type="molecule type" value="Genomic_DNA"/>
</dbReference>
<reference evidence="2" key="1">
    <citation type="journal article" date="2023" name="IScience">
        <title>Live-bearing cockroach genome reveals convergent evolutionary mechanisms linked to viviparity in insects and beyond.</title>
        <authorList>
            <person name="Fouks B."/>
            <person name="Harrison M.C."/>
            <person name="Mikhailova A.A."/>
            <person name="Marchal E."/>
            <person name="English S."/>
            <person name="Carruthers M."/>
            <person name="Jennings E.C."/>
            <person name="Chiamaka E.L."/>
            <person name="Frigard R.A."/>
            <person name="Pippel M."/>
            <person name="Attardo G.M."/>
            <person name="Benoit J.B."/>
            <person name="Bornberg-Bauer E."/>
            <person name="Tobe S.S."/>
        </authorList>
    </citation>
    <scope>NUCLEOTIDE SEQUENCE</scope>
    <source>
        <strain evidence="2">Stay&amp;Tobe</strain>
    </source>
</reference>
<protein>
    <submittedName>
        <fullName evidence="2">Uncharacterized protein</fullName>
    </submittedName>
</protein>
<keyword evidence="3" id="KW-1185">Reference proteome</keyword>
<reference evidence="2" key="2">
    <citation type="submission" date="2023-05" db="EMBL/GenBank/DDBJ databases">
        <authorList>
            <person name="Fouks B."/>
        </authorList>
    </citation>
    <scope>NUCLEOTIDE SEQUENCE</scope>
    <source>
        <strain evidence="2">Stay&amp;Tobe</strain>
        <tissue evidence="2">Testes</tissue>
    </source>
</reference>
<proteinExistence type="predicted"/>
<accession>A0AAD8ECI5</accession>
<feature type="compositionally biased region" description="Polar residues" evidence="1">
    <location>
        <begin position="1"/>
        <end position="11"/>
    </location>
</feature>
<feature type="non-terminal residue" evidence="2">
    <location>
        <position position="86"/>
    </location>
</feature>
<sequence length="86" mass="9934">KSGRQRVSSTSGRDDNALRYQKSRRPRRLRVSSTGVHEFSITMRVLGHNACSVSEVTRRTEYQGTRFRDGYTFRVATTHSRRNDDA</sequence>
<feature type="non-terminal residue" evidence="2">
    <location>
        <position position="1"/>
    </location>
</feature>